<dbReference type="Pfam" id="PF00535">
    <property type="entry name" value="Glycos_transf_2"/>
    <property type="match status" value="1"/>
</dbReference>
<dbReference type="HOGENOM" id="CLU_023845_0_1_2"/>
<gene>
    <name evidence="3" type="ordered locus">PYCH_17600</name>
</gene>
<keyword evidence="1" id="KW-1133">Transmembrane helix</keyword>
<dbReference type="AlphaFoldDB" id="F8AHP3"/>
<dbReference type="eggNOG" id="arCOG01383">
    <property type="taxonomic scope" value="Archaea"/>
</dbReference>
<dbReference type="OrthoDB" id="46222at2157"/>
<proteinExistence type="predicted"/>
<feature type="domain" description="Glycosyltransferase 2-like" evidence="2">
    <location>
        <begin position="13"/>
        <end position="126"/>
    </location>
</feature>
<dbReference type="GO" id="GO:0016740">
    <property type="term" value="F:transferase activity"/>
    <property type="evidence" value="ECO:0007669"/>
    <property type="project" value="UniProtKB-KW"/>
</dbReference>
<dbReference type="RefSeq" id="WP_013906475.1">
    <property type="nucleotide sequence ID" value="NC_015680.1"/>
</dbReference>
<dbReference type="EMBL" id="CP002779">
    <property type="protein sequence ID" value="AEH25419.1"/>
    <property type="molecule type" value="Genomic_DNA"/>
</dbReference>
<name>F8AHP3_PYRYC</name>
<dbReference type="PANTHER" id="PTHR43179:SF7">
    <property type="entry name" value="RHAMNOSYLTRANSFERASE WBBL"/>
    <property type="match status" value="1"/>
</dbReference>
<keyword evidence="4" id="KW-1185">Reference proteome</keyword>
<accession>F8AHP3</accession>
<dbReference type="SUPFAM" id="SSF53448">
    <property type="entry name" value="Nucleotide-diphospho-sugar transferases"/>
    <property type="match status" value="1"/>
</dbReference>
<keyword evidence="1" id="KW-0472">Membrane</keyword>
<evidence type="ECO:0000313" key="3">
    <source>
        <dbReference type="EMBL" id="AEH25419.1"/>
    </source>
</evidence>
<sequence length="325" mass="38521">MGIQSRNKRLDVTIVTVNWNVTDKLQKCIDSVIHTCRNVQYEMFIIDNNSEDADFSEVIRKYSNHSQLIFIRNEKNEGALAINRIQDRIRGRYLLILGPDTILKENTIKNLIKFMDTMPNAGAATGKLLNPDGSPQLYYFRFWDIKMVFYINTIIGHIIDRFLFSYKKRRYYLGHNLDVNSLIEVDQPPGACLILRPEIVLKDGYIIDPQFPYYYNDVDLCKRIWDRGYKIYLVPNAEVIHDHGSSFKKADPEWKTLEFIKSQIRYFRKYHRNKVWLLKLIIILDYALRVFMLSLLYLFGKKYPRAISKRKIKTAFQVIRGVLKW</sequence>
<dbReference type="KEGG" id="pya:PYCH_17600"/>
<protein>
    <submittedName>
        <fullName evidence="3">Glycosyl transferase family 2</fullName>
    </submittedName>
</protein>
<dbReference type="GeneID" id="10838323"/>
<evidence type="ECO:0000313" key="4">
    <source>
        <dbReference type="Proteomes" id="UP000008386"/>
    </source>
</evidence>
<evidence type="ECO:0000256" key="1">
    <source>
        <dbReference type="SAM" id="Phobius"/>
    </source>
</evidence>
<evidence type="ECO:0000259" key="2">
    <source>
        <dbReference type="Pfam" id="PF00535"/>
    </source>
</evidence>
<feature type="transmembrane region" description="Helical" evidence="1">
    <location>
        <begin position="275"/>
        <end position="299"/>
    </location>
</feature>
<keyword evidence="1" id="KW-0812">Transmembrane</keyword>
<dbReference type="InterPro" id="IPR001173">
    <property type="entry name" value="Glyco_trans_2-like"/>
</dbReference>
<dbReference type="PANTHER" id="PTHR43179">
    <property type="entry name" value="RHAMNOSYLTRANSFERASE WBBL"/>
    <property type="match status" value="1"/>
</dbReference>
<dbReference type="STRING" id="529709.PYCH_17600"/>
<keyword evidence="3" id="KW-0808">Transferase</keyword>
<organism evidence="3 4">
    <name type="scientific">Pyrococcus yayanosii (strain CH1 / JCM 16557)</name>
    <dbReference type="NCBI Taxonomy" id="529709"/>
    <lineage>
        <taxon>Archaea</taxon>
        <taxon>Methanobacteriati</taxon>
        <taxon>Methanobacteriota</taxon>
        <taxon>Thermococci</taxon>
        <taxon>Thermococcales</taxon>
        <taxon>Thermococcaceae</taxon>
        <taxon>Pyrococcus</taxon>
    </lineage>
</organism>
<dbReference type="InterPro" id="IPR029044">
    <property type="entry name" value="Nucleotide-diphossugar_trans"/>
</dbReference>
<reference evidence="3 4" key="1">
    <citation type="journal article" date="2011" name="J. Bacteriol.">
        <title>Complete genome sequence of the obligate piezophilic hyperthermophilic archaeon Pyrococcus yayanosii CH1.</title>
        <authorList>
            <person name="Jun X."/>
            <person name="Lupeng L."/>
            <person name="Minjuan X."/>
            <person name="Oger P."/>
            <person name="Fengping W."/>
            <person name="Jebbar M."/>
            <person name="Xiang X."/>
        </authorList>
    </citation>
    <scope>NUCLEOTIDE SEQUENCE [LARGE SCALE GENOMIC DNA]</scope>
    <source>
        <strain evidence="4">CH1 / JCM 16557</strain>
    </source>
</reference>
<dbReference type="Proteomes" id="UP000008386">
    <property type="component" value="Chromosome"/>
</dbReference>
<dbReference type="Gene3D" id="3.90.550.10">
    <property type="entry name" value="Spore Coat Polysaccharide Biosynthesis Protein SpsA, Chain A"/>
    <property type="match status" value="1"/>
</dbReference>